<dbReference type="InterPro" id="IPR006611">
    <property type="entry name" value="DUF1431_DROsp"/>
</dbReference>
<dbReference type="Proteomes" id="UP001461498">
    <property type="component" value="Unassembled WGS sequence"/>
</dbReference>
<comment type="caution">
    <text evidence="1">The sequence shown here is derived from an EMBL/GenBank/DDBJ whole genome shotgun (WGS) entry which is preliminary data.</text>
</comment>
<name>A0AAW1D074_9HEMI</name>
<organism evidence="1 2">
    <name type="scientific">Rhynocoris fuscipes</name>
    <dbReference type="NCBI Taxonomy" id="488301"/>
    <lineage>
        <taxon>Eukaryota</taxon>
        <taxon>Metazoa</taxon>
        <taxon>Ecdysozoa</taxon>
        <taxon>Arthropoda</taxon>
        <taxon>Hexapoda</taxon>
        <taxon>Insecta</taxon>
        <taxon>Pterygota</taxon>
        <taxon>Neoptera</taxon>
        <taxon>Paraneoptera</taxon>
        <taxon>Hemiptera</taxon>
        <taxon>Heteroptera</taxon>
        <taxon>Panheteroptera</taxon>
        <taxon>Cimicomorpha</taxon>
        <taxon>Reduviidae</taxon>
        <taxon>Harpactorinae</taxon>
        <taxon>Harpactorini</taxon>
        <taxon>Rhynocoris</taxon>
    </lineage>
</organism>
<sequence length="318" mass="36261">MYRLANSNLFTIKKLAENAQVLKIFKSNFTSATISRLLNRFHASNRGNNKLLSIDNGGADKQIVRYKGDKIITKECNLGIAGSSCHIPEPEKPPCKHVNDIVRPKCKRVCLKCCKPVARVDECNRRIISLNKCKGIKYKYPSFTKTVSRVPLGFKWVADCCYWEECCRRVNIGRMKEGKPIKELQREVLGFKKRNESSLLKMKQRDKPGSRRFSTFTGFRQKTGDGCEPTGGLKCLKIDAEALKRVPKLKKYCLKICVPCCKQAREPPICTTPFKKPPCEKLRPPRPSFSECQDILTDPDKCECQAHPVICEWGKKKK</sequence>
<dbReference type="AlphaFoldDB" id="A0AAW1D074"/>
<keyword evidence="2" id="KW-1185">Reference proteome</keyword>
<gene>
    <name evidence="1" type="ORF">O3M35_012579</name>
</gene>
<evidence type="ECO:0000313" key="2">
    <source>
        <dbReference type="Proteomes" id="UP001461498"/>
    </source>
</evidence>
<proteinExistence type="predicted"/>
<dbReference type="EMBL" id="JAPXFL010000009">
    <property type="protein sequence ID" value="KAK9501954.1"/>
    <property type="molecule type" value="Genomic_DNA"/>
</dbReference>
<reference evidence="1 2" key="1">
    <citation type="submission" date="2022-12" db="EMBL/GenBank/DDBJ databases">
        <title>Chromosome-level genome assembly of true bugs.</title>
        <authorList>
            <person name="Ma L."/>
            <person name="Li H."/>
        </authorList>
    </citation>
    <scope>NUCLEOTIDE SEQUENCE [LARGE SCALE GENOMIC DNA]</scope>
    <source>
        <strain evidence="1">Lab_2022b</strain>
    </source>
</reference>
<dbReference type="Pfam" id="PF07248">
    <property type="entry name" value="DUF1431"/>
    <property type="match status" value="1"/>
</dbReference>
<accession>A0AAW1D074</accession>
<protein>
    <submittedName>
        <fullName evidence="1">Uncharacterized protein</fullName>
    </submittedName>
</protein>
<evidence type="ECO:0000313" key="1">
    <source>
        <dbReference type="EMBL" id="KAK9501954.1"/>
    </source>
</evidence>